<reference evidence="1" key="2">
    <citation type="journal article" date="2022" name="New Phytol.">
        <title>Evolutionary transition to the ectomycorrhizal habit in the genomes of a hyperdiverse lineage of mushroom-forming fungi.</title>
        <authorList>
            <person name="Looney B."/>
            <person name="Miyauchi S."/>
            <person name="Morin E."/>
            <person name="Drula E."/>
            <person name="Courty P.E."/>
            <person name="Kohler A."/>
            <person name="Kuo A."/>
            <person name="LaButti K."/>
            <person name="Pangilinan J."/>
            <person name="Lipzen A."/>
            <person name="Riley R."/>
            <person name="Andreopoulos W."/>
            <person name="He G."/>
            <person name="Johnson J."/>
            <person name="Nolan M."/>
            <person name="Tritt A."/>
            <person name="Barry K.W."/>
            <person name="Grigoriev I.V."/>
            <person name="Nagy L.G."/>
            <person name="Hibbett D."/>
            <person name="Henrissat B."/>
            <person name="Matheny P.B."/>
            <person name="Labbe J."/>
            <person name="Martin F.M."/>
        </authorList>
    </citation>
    <scope>NUCLEOTIDE SEQUENCE</scope>
    <source>
        <strain evidence="1">EC-137</strain>
    </source>
</reference>
<organism evidence="1 2">
    <name type="scientific">Vararia minispora EC-137</name>
    <dbReference type="NCBI Taxonomy" id="1314806"/>
    <lineage>
        <taxon>Eukaryota</taxon>
        <taxon>Fungi</taxon>
        <taxon>Dikarya</taxon>
        <taxon>Basidiomycota</taxon>
        <taxon>Agaricomycotina</taxon>
        <taxon>Agaricomycetes</taxon>
        <taxon>Russulales</taxon>
        <taxon>Lachnocladiaceae</taxon>
        <taxon>Vararia</taxon>
    </lineage>
</organism>
<dbReference type="EMBL" id="MU273466">
    <property type="protein sequence ID" value="KAI0037036.1"/>
    <property type="molecule type" value="Genomic_DNA"/>
</dbReference>
<dbReference type="Proteomes" id="UP000814128">
    <property type="component" value="Unassembled WGS sequence"/>
</dbReference>
<keyword evidence="2" id="KW-1185">Reference proteome</keyword>
<gene>
    <name evidence="1" type="ORF">K488DRAFT_39959</name>
</gene>
<sequence>GILALDVTPTFTSRPLKASETVVFVAHGLVGGSHDSYVRAALAHLSADRSQGGLGMRAIVMNSRGCNHSPVTTPKLYHAGATDDIRHAMLWIAKTFPDSPVYGLGFSLGANLLTKYVGEEAESCPLSAAVSIANPFDFVAVSKNVESFNKRIYNFAMGNAARALLARHRKVFEDSITISRDALDGFLKKRFVVLRDFDTAITAPVFGFAHPLEYYATVSSARFMSRIRIPFLGLNAADDPILGPDTLPLGDAYTNPWILLVRTQQGGHLGWFEAGSDGTLRRWFVKPVSEFLTALLEVCSLS</sequence>
<protein>
    <submittedName>
        <fullName evidence="1">Alpha/Beta hydrolase protein</fullName>
    </submittedName>
</protein>
<accession>A0ACB8R0H3</accession>
<keyword evidence="1" id="KW-0378">Hydrolase</keyword>
<evidence type="ECO:0000313" key="1">
    <source>
        <dbReference type="EMBL" id="KAI0037036.1"/>
    </source>
</evidence>
<comment type="caution">
    <text evidence="1">The sequence shown here is derived from an EMBL/GenBank/DDBJ whole genome shotgun (WGS) entry which is preliminary data.</text>
</comment>
<reference evidence="1" key="1">
    <citation type="submission" date="2021-02" db="EMBL/GenBank/DDBJ databases">
        <authorList>
            <consortium name="DOE Joint Genome Institute"/>
            <person name="Ahrendt S."/>
            <person name="Looney B.P."/>
            <person name="Miyauchi S."/>
            <person name="Morin E."/>
            <person name="Drula E."/>
            <person name="Courty P.E."/>
            <person name="Chicoki N."/>
            <person name="Fauchery L."/>
            <person name="Kohler A."/>
            <person name="Kuo A."/>
            <person name="Labutti K."/>
            <person name="Pangilinan J."/>
            <person name="Lipzen A."/>
            <person name="Riley R."/>
            <person name="Andreopoulos W."/>
            <person name="He G."/>
            <person name="Johnson J."/>
            <person name="Barry K.W."/>
            <person name="Grigoriev I.V."/>
            <person name="Nagy L."/>
            <person name="Hibbett D."/>
            <person name="Henrissat B."/>
            <person name="Matheny P.B."/>
            <person name="Labbe J."/>
            <person name="Martin F."/>
        </authorList>
    </citation>
    <scope>NUCLEOTIDE SEQUENCE</scope>
    <source>
        <strain evidence="1">EC-137</strain>
    </source>
</reference>
<name>A0ACB8R0H3_9AGAM</name>
<feature type="non-terminal residue" evidence="1">
    <location>
        <position position="1"/>
    </location>
</feature>
<proteinExistence type="predicted"/>
<evidence type="ECO:0000313" key="2">
    <source>
        <dbReference type="Proteomes" id="UP000814128"/>
    </source>
</evidence>